<dbReference type="AlphaFoldDB" id="A0A6A6GVM1"/>
<feature type="region of interest" description="Disordered" evidence="1">
    <location>
        <begin position="1"/>
        <end position="105"/>
    </location>
</feature>
<proteinExistence type="predicted"/>
<dbReference type="OrthoDB" id="5431222at2759"/>
<dbReference type="EMBL" id="ML991857">
    <property type="protein sequence ID" value="KAF2229669.1"/>
    <property type="molecule type" value="Genomic_DNA"/>
</dbReference>
<reference evidence="2" key="1">
    <citation type="journal article" date="2020" name="Stud. Mycol.">
        <title>101 Dothideomycetes genomes: a test case for predicting lifestyles and emergence of pathogens.</title>
        <authorList>
            <person name="Haridas S."/>
            <person name="Albert R."/>
            <person name="Binder M."/>
            <person name="Bloem J."/>
            <person name="Labutti K."/>
            <person name="Salamov A."/>
            <person name="Andreopoulos B."/>
            <person name="Baker S."/>
            <person name="Barry K."/>
            <person name="Bills G."/>
            <person name="Bluhm B."/>
            <person name="Cannon C."/>
            <person name="Castanera R."/>
            <person name="Culley D."/>
            <person name="Daum C."/>
            <person name="Ezra D."/>
            <person name="Gonzalez J."/>
            <person name="Henrissat B."/>
            <person name="Kuo A."/>
            <person name="Liang C."/>
            <person name="Lipzen A."/>
            <person name="Lutzoni F."/>
            <person name="Magnuson J."/>
            <person name="Mondo S."/>
            <person name="Nolan M."/>
            <person name="Ohm R."/>
            <person name="Pangilinan J."/>
            <person name="Park H.-J."/>
            <person name="Ramirez L."/>
            <person name="Alfaro M."/>
            <person name="Sun H."/>
            <person name="Tritt A."/>
            <person name="Yoshinaga Y."/>
            <person name="Zwiers L.-H."/>
            <person name="Turgeon B."/>
            <person name="Goodwin S."/>
            <person name="Spatafora J."/>
            <person name="Crous P."/>
            <person name="Grigoriev I."/>
        </authorList>
    </citation>
    <scope>NUCLEOTIDE SEQUENCE</scope>
    <source>
        <strain evidence="2">Tuck. ex Michener</strain>
    </source>
</reference>
<gene>
    <name evidence="2" type="ORF">EV356DRAFT_537050</name>
</gene>
<keyword evidence="3" id="KW-1185">Reference proteome</keyword>
<dbReference type="Proteomes" id="UP000800092">
    <property type="component" value="Unassembled WGS sequence"/>
</dbReference>
<name>A0A6A6GVM1_VIRVR</name>
<accession>A0A6A6GVM1</accession>
<evidence type="ECO:0000313" key="3">
    <source>
        <dbReference type="Proteomes" id="UP000800092"/>
    </source>
</evidence>
<evidence type="ECO:0000256" key="1">
    <source>
        <dbReference type="SAM" id="MobiDB-lite"/>
    </source>
</evidence>
<feature type="compositionally biased region" description="Basic and acidic residues" evidence="1">
    <location>
        <begin position="77"/>
        <end position="88"/>
    </location>
</feature>
<sequence>MSIGRQSGAVDGAQDSPGGRSDHSQHTLVGSDFHPEEDRGDDAFNQNSEVRPKLQLERSVSSVSRKRSYQDEDEQDDERRRQHDDVTPRLKRKQPKVDAAYGRRW</sequence>
<evidence type="ECO:0000313" key="2">
    <source>
        <dbReference type="EMBL" id="KAF2229669.1"/>
    </source>
</evidence>
<organism evidence="2 3">
    <name type="scientific">Viridothelium virens</name>
    <name type="common">Speckled blister lichen</name>
    <name type="synonym">Trypethelium virens</name>
    <dbReference type="NCBI Taxonomy" id="1048519"/>
    <lineage>
        <taxon>Eukaryota</taxon>
        <taxon>Fungi</taxon>
        <taxon>Dikarya</taxon>
        <taxon>Ascomycota</taxon>
        <taxon>Pezizomycotina</taxon>
        <taxon>Dothideomycetes</taxon>
        <taxon>Dothideomycetes incertae sedis</taxon>
        <taxon>Trypetheliales</taxon>
        <taxon>Trypetheliaceae</taxon>
        <taxon>Viridothelium</taxon>
    </lineage>
</organism>
<protein>
    <submittedName>
        <fullName evidence="2">Uncharacterized protein</fullName>
    </submittedName>
</protein>